<dbReference type="InterPro" id="IPR000014">
    <property type="entry name" value="PAS"/>
</dbReference>
<dbReference type="SMART" id="SM00091">
    <property type="entry name" value="PAS"/>
    <property type="match status" value="2"/>
</dbReference>
<sequence length="464" mass="49219">HSGTPVRAGGQPAMSTAAPDGNLAAYYDPGERLAALVLDLVDSFLLVANRAAVVAYASSNLSKYLDCTAEQLRQRPIVSLLYRDDRSLLKPYLEQLSSSSLVKRTLPSQLRFRLDVEISGGSSVTANVEAIVKLQQFPFSEGCLEPALVFVCRPAAAPQPEPVRRPPSLPAQLPVAGFSLQPQQKRPTPTLVCELNLPDLTVLRSACSPELTASLGILGEYFLGKQWGQLVAQSDRPIWQRHLDTAVSSSGRPASSIYRCQVAPGRVAYVKTCSQLTGPNLLTSTHSIVGGGGATEQTGAQQRSRAPQPVSRTVSSDSVLLDLLDTCDGGGSGVPTINGKRRNGGDISKGAVTPPKLGTPPMQLAGAAFQLPNFGIGSSRGFAAQMKELPVPPNVRLAGPPELPQDVVDTILAMEDQREAAKSSARGVNGRRSKEDEEDEEESVESVAAPSRVSNGLLEKLLST</sequence>
<organism evidence="3 4">
    <name type="scientific">Macrostomum lignano</name>
    <dbReference type="NCBI Taxonomy" id="282301"/>
    <lineage>
        <taxon>Eukaryota</taxon>
        <taxon>Metazoa</taxon>
        <taxon>Spiralia</taxon>
        <taxon>Lophotrochozoa</taxon>
        <taxon>Platyhelminthes</taxon>
        <taxon>Rhabditophora</taxon>
        <taxon>Macrostomorpha</taxon>
        <taxon>Macrostomida</taxon>
        <taxon>Macrostomidae</taxon>
        <taxon>Macrostomum</taxon>
    </lineage>
</organism>
<feature type="region of interest" description="Disordered" evidence="1">
    <location>
        <begin position="418"/>
        <end position="464"/>
    </location>
</feature>
<dbReference type="EMBL" id="NIVC01000133">
    <property type="protein sequence ID" value="PAA89867.1"/>
    <property type="molecule type" value="Genomic_DNA"/>
</dbReference>
<evidence type="ECO:0000259" key="2">
    <source>
        <dbReference type="SMART" id="SM00091"/>
    </source>
</evidence>
<dbReference type="Proteomes" id="UP000215902">
    <property type="component" value="Unassembled WGS sequence"/>
</dbReference>
<feature type="domain" description="PAS" evidence="2">
    <location>
        <begin position="32"/>
        <end position="98"/>
    </location>
</feature>
<gene>
    <name evidence="3" type="ORF">BOX15_Mlig002867g1</name>
</gene>
<evidence type="ECO:0000313" key="4">
    <source>
        <dbReference type="Proteomes" id="UP000215902"/>
    </source>
</evidence>
<evidence type="ECO:0000256" key="1">
    <source>
        <dbReference type="SAM" id="MobiDB-lite"/>
    </source>
</evidence>
<protein>
    <recommendedName>
        <fullName evidence="2">PAS domain-containing protein</fullName>
    </recommendedName>
</protein>
<dbReference type="AlphaFoldDB" id="A0A267GX16"/>
<accession>A0A267GX16</accession>
<keyword evidence="4" id="KW-1185">Reference proteome</keyword>
<feature type="region of interest" description="Disordered" evidence="1">
    <location>
        <begin position="332"/>
        <end position="359"/>
    </location>
</feature>
<dbReference type="Gene3D" id="3.30.450.20">
    <property type="entry name" value="PAS domain"/>
    <property type="match status" value="2"/>
</dbReference>
<reference evidence="3 4" key="1">
    <citation type="submission" date="2017-06" db="EMBL/GenBank/DDBJ databases">
        <title>A platform for efficient transgenesis in Macrostomum lignano, a flatworm model organism for stem cell research.</title>
        <authorList>
            <person name="Berezikov E."/>
        </authorList>
    </citation>
    <scope>NUCLEOTIDE SEQUENCE [LARGE SCALE GENOMIC DNA]</scope>
    <source>
        <strain evidence="3">DV1</strain>
        <tissue evidence="3">Whole organism</tissue>
    </source>
</reference>
<dbReference type="CDD" id="cd00130">
    <property type="entry name" value="PAS"/>
    <property type="match status" value="1"/>
</dbReference>
<feature type="domain" description="PAS" evidence="2">
    <location>
        <begin position="179"/>
        <end position="248"/>
    </location>
</feature>
<feature type="region of interest" description="Disordered" evidence="1">
    <location>
        <begin position="287"/>
        <end position="315"/>
    </location>
</feature>
<comment type="caution">
    <text evidence="3">The sequence shown here is derived from an EMBL/GenBank/DDBJ whole genome shotgun (WGS) entry which is preliminary data.</text>
</comment>
<evidence type="ECO:0000313" key="3">
    <source>
        <dbReference type="EMBL" id="PAA89867.1"/>
    </source>
</evidence>
<proteinExistence type="predicted"/>
<name>A0A267GX16_9PLAT</name>
<feature type="non-terminal residue" evidence="3">
    <location>
        <position position="1"/>
    </location>
</feature>